<dbReference type="Proteomes" id="UP001229651">
    <property type="component" value="Unassembled WGS sequence"/>
</dbReference>
<proteinExistence type="predicted"/>
<sequence length="132" mass="13987">MSPLEALCGPALSWLCTGGSLGALRGLSRVGAPRGLFTRGGLCAALRRAPLPLRPGPLSLLGGLSPTLGRRSTRRPTWELPTSGLPRRLLPRARLPRHGPAGRLPRPALPGRRLSAAARLHVRLPSARLTQP</sequence>
<reference evidence="2 3" key="1">
    <citation type="submission" date="2023-07" db="EMBL/GenBank/DDBJ databases">
        <title>Sequencing the genomes of 1000 actinobacteria strains.</title>
        <authorList>
            <person name="Klenk H.-P."/>
        </authorList>
    </citation>
    <scope>NUCLEOTIDE SEQUENCE [LARGE SCALE GENOMIC DNA]</scope>
    <source>
        <strain evidence="2 3">DSM 45805</strain>
    </source>
</reference>
<accession>A0ABU0ER89</accession>
<organism evidence="2 3">
    <name type="scientific">Amycolatopsis thermophila</name>
    <dbReference type="NCBI Taxonomy" id="206084"/>
    <lineage>
        <taxon>Bacteria</taxon>
        <taxon>Bacillati</taxon>
        <taxon>Actinomycetota</taxon>
        <taxon>Actinomycetes</taxon>
        <taxon>Pseudonocardiales</taxon>
        <taxon>Pseudonocardiaceae</taxon>
        <taxon>Amycolatopsis</taxon>
    </lineage>
</organism>
<feature type="region of interest" description="Disordered" evidence="1">
    <location>
        <begin position="60"/>
        <end position="85"/>
    </location>
</feature>
<gene>
    <name evidence="2" type="ORF">FB470_001505</name>
</gene>
<feature type="compositionally biased region" description="Low complexity" evidence="1">
    <location>
        <begin position="60"/>
        <end position="70"/>
    </location>
</feature>
<evidence type="ECO:0000313" key="2">
    <source>
        <dbReference type="EMBL" id="MDQ0377511.1"/>
    </source>
</evidence>
<evidence type="ECO:0000313" key="3">
    <source>
        <dbReference type="Proteomes" id="UP001229651"/>
    </source>
</evidence>
<dbReference type="RefSeq" id="WP_306989825.1">
    <property type="nucleotide sequence ID" value="NZ_JAUSUT010000001.1"/>
</dbReference>
<name>A0ABU0ER89_9PSEU</name>
<keyword evidence="3" id="KW-1185">Reference proteome</keyword>
<dbReference type="EMBL" id="JAUSUT010000001">
    <property type="protein sequence ID" value="MDQ0377511.1"/>
    <property type="molecule type" value="Genomic_DNA"/>
</dbReference>
<comment type="caution">
    <text evidence="2">The sequence shown here is derived from an EMBL/GenBank/DDBJ whole genome shotgun (WGS) entry which is preliminary data.</text>
</comment>
<protein>
    <submittedName>
        <fullName evidence="2">Uncharacterized protein</fullName>
    </submittedName>
</protein>
<evidence type="ECO:0000256" key="1">
    <source>
        <dbReference type="SAM" id="MobiDB-lite"/>
    </source>
</evidence>